<accession>A0A9I9DND1</accession>
<organism evidence="1">
    <name type="scientific">Cucumis melo</name>
    <name type="common">Muskmelon</name>
    <dbReference type="NCBI Taxonomy" id="3656"/>
    <lineage>
        <taxon>Eukaryota</taxon>
        <taxon>Viridiplantae</taxon>
        <taxon>Streptophyta</taxon>
        <taxon>Embryophyta</taxon>
        <taxon>Tracheophyta</taxon>
        <taxon>Spermatophyta</taxon>
        <taxon>Magnoliopsida</taxon>
        <taxon>eudicotyledons</taxon>
        <taxon>Gunneridae</taxon>
        <taxon>Pentapetalae</taxon>
        <taxon>rosids</taxon>
        <taxon>fabids</taxon>
        <taxon>Cucurbitales</taxon>
        <taxon>Cucurbitaceae</taxon>
        <taxon>Benincaseae</taxon>
        <taxon>Cucumis</taxon>
    </lineage>
</organism>
<reference evidence="1" key="1">
    <citation type="submission" date="2023-03" db="UniProtKB">
        <authorList>
            <consortium name="EnsemblPlants"/>
        </authorList>
    </citation>
    <scope>IDENTIFICATION</scope>
</reference>
<evidence type="ECO:0000313" key="1">
    <source>
        <dbReference type="EnsemblPlants" id="MELO3C020755.2.1"/>
    </source>
</evidence>
<dbReference type="EnsemblPlants" id="MELO3C020755.2.1">
    <property type="protein sequence ID" value="MELO3C020755.2.1"/>
    <property type="gene ID" value="MELO3C020755.2"/>
</dbReference>
<proteinExistence type="predicted"/>
<dbReference type="AlphaFoldDB" id="A0A9I9DND1"/>
<protein>
    <submittedName>
        <fullName evidence="1">Uncharacterized protein</fullName>
    </submittedName>
</protein>
<name>A0A9I9DND1_CUCME</name>
<sequence>MIHSPVSSLICISCEANTIFVSPQSCRSDCTIFMYSFLRESKIASPNDVYWIRYTNDFCSFELLYIYIFFLFSERKYVFFIDVTKREKVQKVPEIEKYKARIIKLQRQNENLLIK</sequence>
<dbReference type="Gramene" id="MELO3C020755.2.1">
    <property type="protein sequence ID" value="MELO3C020755.2.1"/>
    <property type="gene ID" value="MELO3C020755.2"/>
</dbReference>